<dbReference type="GO" id="GO:0003676">
    <property type="term" value="F:nucleic acid binding"/>
    <property type="evidence" value="ECO:0007669"/>
    <property type="project" value="InterPro"/>
</dbReference>
<name>B7GGS6_ANOFW</name>
<evidence type="ECO:0000313" key="10">
    <source>
        <dbReference type="EMBL" id="ACJ32878.1"/>
    </source>
</evidence>
<dbReference type="AlphaFoldDB" id="B7GGS6"/>
<sequence>MGDTLSFIHLQVRSGYSLLSSTVKIEELVTRARELQFPAIALTDENVLYGVMPFYEACQAHGIKPIIGMMATIMDEHGHPDQLVLLAKNNDGYRQLVHIATAIQTNDGKGISLLDFSHHTSELIGMTSGVYGRVEQHLLNGEIEQAEAIVQTYAKLFQRGDFYINVQRHGLQEQEHLLSLLFEHSKRWDIPLVATNDVRYIYKEDTLAFECLLAMKHGKKMVDPNRPRLATNEYHLKSAHEMAALFSNGYEAVEETVRIAQRCHVTFESKRWFMPRYPVPSGKTADEYLQTWCWEQFTKRFPDRPKAYVARLQYELQIIQQMNFSDYFLIVADFVRFARERGILTGPGRGSAAGSIVAYILGITQVDPLQYGLLFERFLNPARLSLPDIDIDFPDDRREEVIRYIEQKYGTDHVAQIVTFGTFGMRSAIREVGRVFDVDEREIQQTLATGSFDRTRPWHYVAQRIEGLPKHTSVHAAGIVISPRPLTDIIPLQSGQTTTYVTQYAMDALERLGLLKFDLLALKNLTMIEQMIQSIEQRTGHRLSFENMPIDDQKTYALLSRGDTFGVFQLESEGMKRILRELQPTTFEDIVAVNALFRPGPMEQIPTYIARKHGREPIRYMHDDLQSILQSTYGVIVYQEQIMKIAEQMAKFSLAQADLLRRAISKKDVGQMEKEKKHFIEGCIQNGYDAHLANELYELIVRFAGYGFNRSHAVAYSYIAYMLAYIKAHYPLDFYAAVLTNVSGQKEKMMQCVHELRSKKIRLLPPSIARSEGHFTVDDNGIRFGLLAIKQVNAAFVKQMVRERQKRPFSDFFDFVSRLRMESSQKKVIEALIFSGCFDEFHIERATLYASIDVAIEHAELMNFSLHVQPKYVHAEPLSLIDQLKYEKQWLNVYVSPHPVESFSHFYSMWGAKRMYEWTKENVNHGKVIVYVEEVTRKRTKKGEEMAFVTICDDSDEWQAVVFPTSYRRFHDLLQQGSILYMEGKIEQRSSGWHLIVQQVRKPVCVYIKIDEQHASPVVLKQLKDVLTAHRGHAPVILYYETERKKVQLSHEYAVSPNDVCIRQLVTLLGDGNVAVK</sequence>
<dbReference type="CDD" id="cd04485">
    <property type="entry name" value="DnaE_OBF"/>
    <property type="match status" value="1"/>
</dbReference>
<dbReference type="SMART" id="SM00481">
    <property type="entry name" value="POLIIIAc"/>
    <property type="match status" value="1"/>
</dbReference>
<feature type="domain" description="Polymerase/histidinol phosphatase N-terminal" evidence="9">
    <location>
        <begin position="8"/>
        <end position="75"/>
    </location>
</feature>
<dbReference type="Gene3D" id="1.10.150.870">
    <property type="match status" value="1"/>
</dbReference>
<evidence type="ECO:0000313" key="11">
    <source>
        <dbReference type="Proteomes" id="UP000000742"/>
    </source>
</evidence>
<dbReference type="Pfam" id="PF01336">
    <property type="entry name" value="tRNA_anti-codon"/>
    <property type="match status" value="1"/>
</dbReference>
<comment type="catalytic activity">
    <reaction evidence="8">
        <text>DNA(n) + a 2'-deoxyribonucleoside 5'-triphosphate = DNA(n+1) + diphosphate</text>
        <dbReference type="Rhea" id="RHEA:22508"/>
        <dbReference type="Rhea" id="RHEA-COMP:17339"/>
        <dbReference type="Rhea" id="RHEA-COMP:17340"/>
        <dbReference type="ChEBI" id="CHEBI:33019"/>
        <dbReference type="ChEBI" id="CHEBI:61560"/>
        <dbReference type="ChEBI" id="CHEBI:173112"/>
        <dbReference type="EC" id="2.7.7.7"/>
    </reaction>
</comment>
<evidence type="ECO:0000256" key="7">
    <source>
        <dbReference type="ARBA" id="ARBA00025611"/>
    </source>
</evidence>
<dbReference type="InterPro" id="IPR004013">
    <property type="entry name" value="PHP_dom"/>
</dbReference>
<keyword evidence="6" id="KW-0239">DNA-directed DNA polymerase</keyword>
<dbReference type="Proteomes" id="UP000000742">
    <property type="component" value="Chromosome"/>
</dbReference>
<organism evidence="10 11">
    <name type="scientific">Anoxybacillus flavithermus (strain DSM 21510 / WK1)</name>
    <dbReference type="NCBI Taxonomy" id="491915"/>
    <lineage>
        <taxon>Bacteria</taxon>
        <taxon>Bacillati</taxon>
        <taxon>Bacillota</taxon>
        <taxon>Bacilli</taxon>
        <taxon>Bacillales</taxon>
        <taxon>Anoxybacillaceae</taxon>
        <taxon>Anoxybacillus</taxon>
    </lineage>
</organism>
<dbReference type="Pfam" id="PF07733">
    <property type="entry name" value="DNA_pol3_alpha"/>
    <property type="match status" value="2"/>
</dbReference>
<dbReference type="InterPro" id="IPR016195">
    <property type="entry name" value="Pol/histidinol_Pase-like"/>
</dbReference>
<dbReference type="Pfam" id="PF14579">
    <property type="entry name" value="HHH_6"/>
    <property type="match status" value="1"/>
</dbReference>
<dbReference type="NCBIfam" id="TIGR00594">
    <property type="entry name" value="polc"/>
    <property type="match status" value="2"/>
</dbReference>
<dbReference type="Pfam" id="PF02811">
    <property type="entry name" value="PHP"/>
    <property type="match status" value="1"/>
</dbReference>
<proteinExistence type="predicted"/>
<dbReference type="HOGENOM" id="CLU_001600_0_1_9"/>
<evidence type="ECO:0000256" key="4">
    <source>
        <dbReference type="ARBA" id="ARBA00022695"/>
    </source>
</evidence>
<keyword evidence="4" id="KW-0548">Nucleotidyltransferase</keyword>
<evidence type="ECO:0000259" key="9">
    <source>
        <dbReference type="SMART" id="SM00481"/>
    </source>
</evidence>
<reference evidence="10 11" key="1">
    <citation type="journal article" date="2008" name="Genome Biol.">
        <title>Encapsulated in silica: genome, proteome and physiology of the thermophilic bacterium Anoxybacillus flavithermus WK1.</title>
        <authorList>
            <person name="Saw J.H."/>
            <person name="Mountain B.W."/>
            <person name="Feng L."/>
            <person name="Omelchenko M.V."/>
            <person name="Hou S."/>
            <person name="Saito J.A."/>
            <person name="Stott M.B."/>
            <person name="Li D."/>
            <person name="Zhao G."/>
            <person name="Wu J."/>
            <person name="Galperin M.Y."/>
            <person name="Koonin E.V."/>
            <person name="Makarova K.S."/>
            <person name="Wolf Y.I."/>
            <person name="Rigden D.J."/>
            <person name="Dunfield P.F."/>
            <person name="Wang L."/>
            <person name="Alam M."/>
        </authorList>
    </citation>
    <scope>NUCLEOTIDE SEQUENCE [LARGE SCALE GENOMIC DNA]</scope>
    <source>
        <strain evidence="11">DSM 21510 / WK1</strain>
    </source>
</reference>
<keyword evidence="5" id="KW-0235">DNA replication</keyword>
<dbReference type="Gene3D" id="3.20.20.140">
    <property type="entry name" value="Metal-dependent hydrolases"/>
    <property type="match status" value="1"/>
</dbReference>
<dbReference type="PANTHER" id="PTHR32294:SF0">
    <property type="entry name" value="DNA POLYMERASE III SUBUNIT ALPHA"/>
    <property type="match status" value="1"/>
</dbReference>
<dbReference type="eggNOG" id="COG0587">
    <property type="taxonomic scope" value="Bacteria"/>
</dbReference>
<dbReference type="STRING" id="491915.Aflv_0494"/>
<evidence type="ECO:0000256" key="1">
    <source>
        <dbReference type="ARBA" id="ARBA00004496"/>
    </source>
</evidence>
<comment type="function">
    <text evidence="7">DNA polymerase III is a complex, multichain enzyme responsible for most of the replicative synthesis in bacteria. This DNA polymerase also exhibits 3' to 5' exonuclease activity. The alpha chain is the DNA polymerase.</text>
</comment>
<dbReference type="EMBL" id="CP000922">
    <property type="protein sequence ID" value="ACJ32878.1"/>
    <property type="molecule type" value="Genomic_DNA"/>
</dbReference>
<evidence type="ECO:0000256" key="3">
    <source>
        <dbReference type="ARBA" id="ARBA00022679"/>
    </source>
</evidence>
<dbReference type="InterPro" id="IPR040982">
    <property type="entry name" value="DNA_pol3_finger"/>
</dbReference>
<keyword evidence="3" id="KW-0808">Transferase</keyword>
<comment type="subcellular location">
    <subcellularLocation>
        <location evidence="1">Cytoplasm</location>
    </subcellularLocation>
</comment>
<dbReference type="InterPro" id="IPR004365">
    <property type="entry name" value="NA-bd_OB_tRNA"/>
</dbReference>
<evidence type="ECO:0000256" key="8">
    <source>
        <dbReference type="ARBA" id="ARBA00049244"/>
    </source>
</evidence>
<evidence type="ECO:0000256" key="5">
    <source>
        <dbReference type="ARBA" id="ARBA00022705"/>
    </source>
</evidence>
<protein>
    <recommendedName>
        <fullName evidence="2">DNA-directed DNA polymerase</fullName>
        <ecNumber evidence="2">2.7.7.7</ecNumber>
    </recommendedName>
</protein>
<dbReference type="GO" id="GO:0005737">
    <property type="term" value="C:cytoplasm"/>
    <property type="evidence" value="ECO:0007669"/>
    <property type="project" value="UniProtKB-SubCell"/>
</dbReference>
<dbReference type="GO" id="GO:0006260">
    <property type="term" value="P:DNA replication"/>
    <property type="evidence" value="ECO:0007669"/>
    <property type="project" value="UniProtKB-KW"/>
</dbReference>
<evidence type="ECO:0000256" key="2">
    <source>
        <dbReference type="ARBA" id="ARBA00012417"/>
    </source>
</evidence>
<dbReference type="InterPro" id="IPR011708">
    <property type="entry name" value="DNA_pol3_alpha_NTPase_dom"/>
</dbReference>
<dbReference type="GO" id="GO:0008408">
    <property type="term" value="F:3'-5' exonuclease activity"/>
    <property type="evidence" value="ECO:0007669"/>
    <property type="project" value="InterPro"/>
</dbReference>
<gene>
    <name evidence="10" type="primary">dnaE</name>
    <name evidence="10" type="ordered locus">Aflv_0494</name>
</gene>
<dbReference type="KEGG" id="afl:Aflv_0494"/>
<accession>B7GGS6</accession>
<dbReference type="PANTHER" id="PTHR32294">
    <property type="entry name" value="DNA POLYMERASE III SUBUNIT ALPHA"/>
    <property type="match status" value="1"/>
</dbReference>
<dbReference type="GO" id="GO:0003887">
    <property type="term" value="F:DNA-directed DNA polymerase activity"/>
    <property type="evidence" value="ECO:0007669"/>
    <property type="project" value="UniProtKB-KW"/>
</dbReference>
<dbReference type="Pfam" id="PF17657">
    <property type="entry name" value="DNA_pol3_finger"/>
    <property type="match status" value="1"/>
</dbReference>
<dbReference type="InterPro" id="IPR029460">
    <property type="entry name" value="DNAPol_HHH"/>
</dbReference>
<evidence type="ECO:0000256" key="6">
    <source>
        <dbReference type="ARBA" id="ARBA00022932"/>
    </source>
</evidence>
<dbReference type="InterPro" id="IPR003141">
    <property type="entry name" value="Pol/His_phosphatase_N"/>
</dbReference>
<dbReference type="EC" id="2.7.7.7" evidence="2"/>
<dbReference type="SUPFAM" id="SSF89550">
    <property type="entry name" value="PHP domain-like"/>
    <property type="match status" value="1"/>
</dbReference>
<dbReference type="InterPro" id="IPR004805">
    <property type="entry name" value="DnaE2/DnaE/PolC"/>
</dbReference>